<evidence type="ECO:0000259" key="9">
    <source>
        <dbReference type="PROSITE" id="PS50048"/>
    </source>
</evidence>
<keyword evidence="5" id="KW-0804">Transcription</keyword>
<evidence type="ECO:0000256" key="1">
    <source>
        <dbReference type="ARBA" id="ARBA00022723"/>
    </source>
</evidence>
<dbReference type="PANTHER" id="PTHR47659:SF7">
    <property type="entry name" value="FUNGAL TRANSCRIPTIONAL REGULATORY PROTEIN, N-TERMINAL DOMAIN-CONTAINING PROTEIN"/>
    <property type="match status" value="1"/>
</dbReference>
<feature type="compositionally biased region" description="Low complexity" evidence="8">
    <location>
        <begin position="232"/>
        <end position="241"/>
    </location>
</feature>
<protein>
    <recommendedName>
        <fullName evidence="7">Transcription activator of gluconeogenesis ERT1</fullName>
    </recommendedName>
</protein>
<organism evidence="10 11">
    <name type="scientific">Wolfiporia cocos (strain MD-104)</name>
    <name type="common">Brown rot fungus</name>
    <dbReference type="NCBI Taxonomy" id="742152"/>
    <lineage>
        <taxon>Eukaryota</taxon>
        <taxon>Fungi</taxon>
        <taxon>Dikarya</taxon>
        <taxon>Basidiomycota</taxon>
        <taxon>Agaricomycotina</taxon>
        <taxon>Agaricomycetes</taxon>
        <taxon>Polyporales</taxon>
        <taxon>Phaeolaceae</taxon>
        <taxon>Wolfiporia</taxon>
    </lineage>
</organism>
<reference evidence="10 11" key="1">
    <citation type="journal article" date="2012" name="Science">
        <title>The Paleozoic origin of enzymatic lignin decomposition reconstructed from 31 fungal genomes.</title>
        <authorList>
            <person name="Floudas D."/>
            <person name="Binder M."/>
            <person name="Riley R."/>
            <person name="Barry K."/>
            <person name="Blanchette R.A."/>
            <person name="Henrissat B."/>
            <person name="Martinez A.T."/>
            <person name="Otillar R."/>
            <person name="Spatafora J.W."/>
            <person name="Yadav J.S."/>
            <person name="Aerts A."/>
            <person name="Benoit I."/>
            <person name="Boyd A."/>
            <person name="Carlson A."/>
            <person name="Copeland A."/>
            <person name="Coutinho P.M."/>
            <person name="de Vries R.P."/>
            <person name="Ferreira P."/>
            <person name="Findley K."/>
            <person name="Foster B."/>
            <person name="Gaskell J."/>
            <person name="Glotzer D."/>
            <person name="Gorecki P."/>
            <person name="Heitman J."/>
            <person name="Hesse C."/>
            <person name="Hori C."/>
            <person name="Igarashi K."/>
            <person name="Jurgens J.A."/>
            <person name="Kallen N."/>
            <person name="Kersten P."/>
            <person name="Kohler A."/>
            <person name="Kuees U."/>
            <person name="Kumar T.K.A."/>
            <person name="Kuo A."/>
            <person name="LaButti K."/>
            <person name="Larrondo L.F."/>
            <person name="Lindquist E."/>
            <person name="Ling A."/>
            <person name="Lombard V."/>
            <person name="Lucas S."/>
            <person name="Lundell T."/>
            <person name="Martin R."/>
            <person name="McLaughlin D.J."/>
            <person name="Morgenstern I."/>
            <person name="Morin E."/>
            <person name="Murat C."/>
            <person name="Nagy L.G."/>
            <person name="Nolan M."/>
            <person name="Ohm R.A."/>
            <person name="Patyshakuliyeva A."/>
            <person name="Rokas A."/>
            <person name="Ruiz-Duenas F.J."/>
            <person name="Sabat G."/>
            <person name="Salamov A."/>
            <person name="Samejima M."/>
            <person name="Schmutz J."/>
            <person name="Slot J.C."/>
            <person name="St John F."/>
            <person name="Stenlid J."/>
            <person name="Sun H."/>
            <person name="Sun S."/>
            <person name="Syed K."/>
            <person name="Tsang A."/>
            <person name="Wiebenga A."/>
            <person name="Young D."/>
            <person name="Pisabarro A."/>
            <person name="Eastwood D.C."/>
            <person name="Martin F."/>
            <person name="Cullen D."/>
            <person name="Grigoriev I.V."/>
            <person name="Hibbett D.S."/>
        </authorList>
    </citation>
    <scope>NUCLEOTIDE SEQUENCE [LARGE SCALE GENOMIC DNA]</scope>
    <source>
        <strain evidence="10 11">MD-104</strain>
    </source>
</reference>
<dbReference type="SMART" id="SM00066">
    <property type="entry name" value="GAL4"/>
    <property type="match status" value="1"/>
</dbReference>
<dbReference type="InterPro" id="IPR036864">
    <property type="entry name" value="Zn2-C6_fun-type_DNA-bd_sf"/>
</dbReference>
<accession>A0A2H3JHS2</accession>
<evidence type="ECO:0000256" key="7">
    <source>
        <dbReference type="ARBA" id="ARBA00040903"/>
    </source>
</evidence>
<dbReference type="SUPFAM" id="SSF57701">
    <property type="entry name" value="Zn2/Cys6 DNA-binding domain"/>
    <property type="match status" value="1"/>
</dbReference>
<dbReference type="CDD" id="cd00067">
    <property type="entry name" value="GAL4"/>
    <property type="match status" value="1"/>
</dbReference>
<evidence type="ECO:0000313" key="10">
    <source>
        <dbReference type="EMBL" id="PCH38309.1"/>
    </source>
</evidence>
<evidence type="ECO:0000256" key="5">
    <source>
        <dbReference type="ARBA" id="ARBA00023163"/>
    </source>
</evidence>
<feature type="compositionally biased region" description="Pro residues" evidence="8">
    <location>
        <begin position="257"/>
        <end position="270"/>
    </location>
</feature>
<proteinExistence type="predicted"/>
<dbReference type="Gene3D" id="4.10.240.10">
    <property type="entry name" value="Zn(2)-C6 fungal-type DNA-binding domain"/>
    <property type="match status" value="1"/>
</dbReference>
<dbReference type="OrthoDB" id="5575144at2759"/>
<evidence type="ECO:0000256" key="8">
    <source>
        <dbReference type="SAM" id="MobiDB-lite"/>
    </source>
</evidence>
<keyword evidence="11" id="KW-1185">Reference proteome</keyword>
<feature type="compositionally biased region" description="Acidic residues" evidence="8">
    <location>
        <begin position="1"/>
        <end position="10"/>
    </location>
</feature>
<dbReference type="Proteomes" id="UP000218811">
    <property type="component" value="Unassembled WGS sequence"/>
</dbReference>
<evidence type="ECO:0000256" key="2">
    <source>
        <dbReference type="ARBA" id="ARBA00022833"/>
    </source>
</evidence>
<dbReference type="PANTHER" id="PTHR47659">
    <property type="entry name" value="ZN(II)2CYS6 TRANSCRIPTION FACTOR (EUROFUNG)-RELATED"/>
    <property type="match status" value="1"/>
</dbReference>
<dbReference type="GO" id="GO:0000981">
    <property type="term" value="F:DNA-binding transcription factor activity, RNA polymerase II-specific"/>
    <property type="evidence" value="ECO:0007669"/>
    <property type="project" value="InterPro"/>
</dbReference>
<dbReference type="AlphaFoldDB" id="A0A2H3JHS2"/>
<feature type="region of interest" description="Disordered" evidence="8">
    <location>
        <begin position="91"/>
        <end position="117"/>
    </location>
</feature>
<evidence type="ECO:0000256" key="4">
    <source>
        <dbReference type="ARBA" id="ARBA00023125"/>
    </source>
</evidence>
<evidence type="ECO:0000313" key="11">
    <source>
        <dbReference type="Proteomes" id="UP000218811"/>
    </source>
</evidence>
<feature type="compositionally biased region" description="Basic residues" evidence="8">
    <location>
        <begin position="242"/>
        <end position="255"/>
    </location>
</feature>
<dbReference type="EMBL" id="KB467942">
    <property type="protein sequence ID" value="PCH38309.1"/>
    <property type="molecule type" value="Genomic_DNA"/>
</dbReference>
<dbReference type="InterPro" id="IPR001138">
    <property type="entry name" value="Zn2Cys6_DnaBD"/>
</dbReference>
<sequence>MGDNNPEGEEQQPSPTDSVQPQMTVHPVSYSGMPMHMYPFSHSVMPSTPPRTKRRQVKNACTNCQKACKKCDDARPCLRCVKYGISEECVDSQRKERQKGVKRGPYKKRDGKTNNANDQQVDVSVQPGMMVPPAVAATSATPPIPYMSPYTPFYGQYPATHVPKAGEAPVYVPQLFYAPIAPPQAMPAGHGSGQDGEPAPYTPYYPVFTAPYHQAYAAPYMVPAPRPEGQMPMAPGPVAHPAHAHPPHPAHHHPHYAPYPPQAYPKPPSRGPEINAHHMMDARRDARLDMSRMPEGMHGHHGKAG</sequence>
<evidence type="ECO:0000256" key="3">
    <source>
        <dbReference type="ARBA" id="ARBA00023015"/>
    </source>
</evidence>
<feature type="compositionally biased region" description="Polar residues" evidence="8">
    <location>
        <begin position="11"/>
        <end position="23"/>
    </location>
</feature>
<dbReference type="GO" id="GO:0003677">
    <property type="term" value="F:DNA binding"/>
    <property type="evidence" value="ECO:0007669"/>
    <property type="project" value="UniProtKB-KW"/>
</dbReference>
<dbReference type="InterPro" id="IPR050335">
    <property type="entry name" value="ERT1_acuK_gluconeogen_tf"/>
</dbReference>
<dbReference type="OMA" id="SMPMHMY"/>
<keyword evidence="6" id="KW-0539">Nucleus</keyword>
<feature type="region of interest" description="Disordered" evidence="8">
    <location>
        <begin position="231"/>
        <end position="275"/>
    </location>
</feature>
<gene>
    <name evidence="10" type="ORF">WOLCODRAFT_136160</name>
</gene>
<dbReference type="PROSITE" id="PS50048">
    <property type="entry name" value="ZN2_CY6_FUNGAL_2"/>
    <property type="match status" value="1"/>
</dbReference>
<feature type="region of interest" description="Disordered" evidence="8">
    <location>
        <begin position="1"/>
        <end position="30"/>
    </location>
</feature>
<keyword evidence="4" id="KW-0238">DNA-binding</keyword>
<evidence type="ECO:0000256" key="6">
    <source>
        <dbReference type="ARBA" id="ARBA00023242"/>
    </source>
</evidence>
<keyword evidence="3" id="KW-0805">Transcription regulation</keyword>
<dbReference type="GO" id="GO:0008270">
    <property type="term" value="F:zinc ion binding"/>
    <property type="evidence" value="ECO:0007669"/>
    <property type="project" value="InterPro"/>
</dbReference>
<feature type="domain" description="Zn(2)-C6 fungal-type" evidence="9">
    <location>
        <begin position="60"/>
        <end position="91"/>
    </location>
</feature>
<name>A0A2H3JHS2_WOLCO</name>
<keyword evidence="1" id="KW-0479">Metal-binding</keyword>
<keyword evidence="2" id="KW-0862">Zinc</keyword>
<dbReference type="STRING" id="742152.A0A2H3JHS2"/>